<feature type="region of interest" description="Disordered" evidence="1">
    <location>
        <begin position="173"/>
        <end position="197"/>
    </location>
</feature>
<gene>
    <name evidence="2" type="ORF">AWB78_01491</name>
</gene>
<keyword evidence="3" id="KW-1185">Reference proteome</keyword>
<dbReference type="RefSeq" id="WP_062603692.1">
    <property type="nucleotide sequence ID" value="NZ_FCOX02000005.1"/>
</dbReference>
<comment type="caution">
    <text evidence="2">The sequence shown here is derived from an EMBL/GenBank/DDBJ whole genome shotgun (WGS) entry which is preliminary data.</text>
</comment>
<protein>
    <submittedName>
        <fullName evidence="2">DNA-directed DNA polymerase B</fullName>
    </submittedName>
</protein>
<dbReference type="Pfam" id="PF08811">
    <property type="entry name" value="DUF1800"/>
    <property type="match status" value="1"/>
</dbReference>
<dbReference type="AlphaFoldDB" id="A0A158ACR2"/>
<reference evidence="2" key="1">
    <citation type="submission" date="2016-01" db="EMBL/GenBank/DDBJ databases">
        <authorList>
            <person name="Peeters C."/>
        </authorList>
    </citation>
    <scope>NUCLEOTIDE SEQUENCE</scope>
    <source>
        <strain evidence="2">LMG 29321</strain>
    </source>
</reference>
<proteinExistence type="predicted"/>
<evidence type="ECO:0000313" key="3">
    <source>
        <dbReference type="Proteomes" id="UP000071859"/>
    </source>
</evidence>
<dbReference type="GO" id="GO:0003887">
    <property type="term" value="F:DNA-directed DNA polymerase activity"/>
    <property type="evidence" value="ECO:0007669"/>
    <property type="project" value="UniProtKB-KW"/>
</dbReference>
<keyword evidence="2" id="KW-0548">Nucleotidyltransferase</keyword>
<dbReference type="InterPro" id="IPR014917">
    <property type="entry name" value="DUF1800"/>
</dbReference>
<keyword evidence="2" id="KW-0808">Transferase</keyword>
<dbReference type="EMBL" id="FCOX02000005">
    <property type="protein sequence ID" value="SAK55624.1"/>
    <property type="molecule type" value="Genomic_DNA"/>
</dbReference>
<accession>A0A158ACR2</accession>
<evidence type="ECO:0000313" key="2">
    <source>
        <dbReference type="EMBL" id="SAK55624.1"/>
    </source>
</evidence>
<organism evidence="2 3">
    <name type="scientific">Caballeronia calidae</name>
    <dbReference type="NCBI Taxonomy" id="1777139"/>
    <lineage>
        <taxon>Bacteria</taxon>
        <taxon>Pseudomonadati</taxon>
        <taxon>Pseudomonadota</taxon>
        <taxon>Betaproteobacteria</taxon>
        <taxon>Burkholderiales</taxon>
        <taxon>Burkholderiaceae</taxon>
        <taxon>Caballeronia</taxon>
    </lineage>
</organism>
<dbReference type="OrthoDB" id="9772295at2"/>
<dbReference type="Proteomes" id="UP000071859">
    <property type="component" value="Unassembled WGS sequence"/>
</dbReference>
<name>A0A158ACR2_9BURK</name>
<evidence type="ECO:0000256" key="1">
    <source>
        <dbReference type="SAM" id="MobiDB-lite"/>
    </source>
</evidence>
<keyword evidence="2" id="KW-0239">DNA-directed DNA polymerase</keyword>
<sequence>MAIAPQRSPAAIAVNRFGLGARPGEPLPADPRGWLAEQADPRTSTYQPMPPALGSQPSGTALAARFAERQRALRDASTADKPDVRKHYAEQIRDVYRDAVDARVTSALTTNTPFIERLVHFWANHFAVSIEKPPVAMLAGSFENEAIRPHVLGRFEDMLVAAERDPAMQIFLDQPRSVGPDSPAAARAAMRDPDNRRGLNENLAREIMELHTLGVRSGYTQADVTEFARALTGWSLGAMNANAGKNPDDPAPPGQYVFRARLHEPGARTVMGRQYAQTGDEQPLAVLHDLASSRATAHHIAEKLARHFVADTPPPALVERLASAFSDSGGDLPSVYRALIEAPEAWPGAPAKFKTPWDWTISSLRGLGRTGLQGARAAPLLTQLGQQVWRPGSPAGYDDVAASWAAPDALVRRVELAQRFAARTGDTLDARALGPQLLAGALSEPTASAVARAESAQTALALLLVSPDFLRR</sequence>
<feature type="region of interest" description="Disordered" evidence="1">
    <location>
        <begin position="18"/>
        <end position="58"/>
    </location>
</feature>